<dbReference type="Pfam" id="PF01490">
    <property type="entry name" value="Aa_trans"/>
    <property type="match status" value="1"/>
</dbReference>
<evidence type="ECO:0000256" key="6">
    <source>
        <dbReference type="ARBA" id="ARBA00023136"/>
    </source>
</evidence>
<dbReference type="InterPro" id="IPR013057">
    <property type="entry name" value="AA_transpt_TM"/>
</dbReference>
<evidence type="ECO:0000256" key="7">
    <source>
        <dbReference type="SAM" id="MobiDB-lite"/>
    </source>
</evidence>
<dbReference type="PANTHER" id="PTHR22950:SF646">
    <property type="entry name" value="SODIUM-COUPLED NEUTRAL AMINO ACID TRANSPORTER 10-RELATED"/>
    <property type="match status" value="1"/>
</dbReference>
<accession>A0AAN9Y3E6</accession>
<feature type="transmembrane region" description="Helical" evidence="8">
    <location>
        <begin position="120"/>
        <end position="139"/>
    </location>
</feature>
<feature type="transmembrane region" description="Helical" evidence="8">
    <location>
        <begin position="228"/>
        <end position="247"/>
    </location>
</feature>
<keyword evidence="5 8" id="KW-1133">Transmembrane helix</keyword>
<comment type="caution">
    <text evidence="10">The sequence shown here is derived from an EMBL/GenBank/DDBJ whole genome shotgun (WGS) entry which is preliminary data.</text>
</comment>
<feature type="transmembrane region" description="Helical" evidence="8">
    <location>
        <begin position="320"/>
        <end position="338"/>
    </location>
</feature>
<comment type="subcellular location">
    <subcellularLocation>
        <location evidence="1">Membrane</location>
        <topology evidence="1">Multi-pass membrane protein</topology>
    </subcellularLocation>
</comment>
<feature type="transmembrane region" description="Helical" evidence="8">
    <location>
        <begin position="377"/>
        <end position="400"/>
    </location>
</feature>
<evidence type="ECO:0000259" key="9">
    <source>
        <dbReference type="Pfam" id="PF01490"/>
    </source>
</evidence>
<evidence type="ECO:0000256" key="4">
    <source>
        <dbReference type="ARBA" id="ARBA00022970"/>
    </source>
</evidence>
<feature type="region of interest" description="Disordered" evidence="7">
    <location>
        <begin position="466"/>
        <end position="662"/>
    </location>
</feature>
<proteinExistence type="predicted"/>
<dbReference type="GO" id="GO:0016020">
    <property type="term" value="C:membrane"/>
    <property type="evidence" value="ECO:0007669"/>
    <property type="project" value="UniProtKB-SubCell"/>
</dbReference>
<dbReference type="EMBL" id="JBBCAQ010000022">
    <property type="protein sequence ID" value="KAK7590074.1"/>
    <property type="molecule type" value="Genomic_DNA"/>
</dbReference>
<feature type="transmembrane region" description="Helical" evidence="8">
    <location>
        <begin position="7"/>
        <end position="26"/>
    </location>
</feature>
<feature type="transmembrane region" description="Helical" evidence="8">
    <location>
        <begin position="81"/>
        <end position="100"/>
    </location>
</feature>
<evidence type="ECO:0000256" key="3">
    <source>
        <dbReference type="ARBA" id="ARBA00022692"/>
    </source>
</evidence>
<feature type="region of interest" description="Disordered" evidence="7">
    <location>
        <begin position="689"/>
        <end position="712"/>
    </location>
</feature>
<feature type="transmembrane region" description="Helical" evidence="8">
    <location>
        <begin position="344"/>
        <end position="365"/>
    </location>
</feature>
<dbReference type="AlphaFoldDB" id="A0AAN9Y3E6"/>
<feature type="region of interest" description="Disordered" evidence="7">
    <location>
        <begin position="754"/>
        <end position="818"/>
    </location>
</feature>
<keyword evidence="3 8" id="KW-0812">Transmembrane</keyword>
<evidence type="ECO:0000256" key="8">
    <source>
        <dbReference type="SAM" id="Phobius"/>
    </source>
</evidence>
<evidence type="ECO:0000313" key="11">
    <source>
        <dbReference type="Proteomes" id="UP001367676"/>
    </source>
</evidence>
<feature type="transmembrane region" description="Helical" evidence="8">
    <location>
        <begin position="146"/>
        <end position="166"/>
    </location>
</feature>
<protein>
    <recommendedName>
        <fullName evidence="9">Amino acid transporter transmembrane domain-containing protein</fullName>
    </recommendedName>
</protein>
<organism evidence="10 11">
    <name type="scientific">Parthenolecanium corni</name>
    <dbReference type="NCBI Taxonomy" id="536013"/>
    <lineage>
        <taxon>Eukaryota</taxon>
        <taxon>Metazoa</taxon>
        <taxon>Ecdysozoa</taxon>
        <taxon>Arthropoda</taxon>
        <taxon>Hexapoda</taxon>
        <taxon>Insecta</taxon>
        <taxon>Pterygota</taxon>
        <taxon>Neoptera</taxon>
        <taxon>Paraneoptera</taxon>
        <taxon>Hemiptera</taxon>
        <taxon>Sternorrhyncha</taxon>
        <taxon>Coccoidea</taxon>
        <taxon>Coccidae</taxon>
        <taxon>Parthenolecanium</taxon>
    </lineage>
</organism>
<keyword evidence="6 8" id="KW-0472">Membrane</keyword>
<feature type="region of interest" description="Disordered" evidence="7">
    <location>
        <begin position="834"/>
        <end position="857"/>
    </location>
</feature>
<dbReference type="PANTHER" id="PTHR22950">
    <property type="entry name" value="AMINO ACID TRANSPORTER"/>
    <property type="match status" value="1"/>
</dbReference>
<feature type="transmembrane region" description="Helical" evidence="8">
    <location>
        <begin position="186"/>
        <end position="207"/>
    </location>
</feature>
<feature type="compositionally biased region" description="Basic and acidic residues" evidence="7">
    <location>
        <begin position="523"/>
        <end position="541"/>
    </location>
</feature>
<feature type="compositionally biased region" description="Basic and acidic residues" evidence="7">
    <location>
        <begin position="467"/>
        <end position="483"/>
    </location>
</feature>
<dbReference type="Proteomes" id="UP001367676">
    <property type="component" value="Unassembled WGS sequence"/>
</dbReference>
<sequence length="908" mass="98889">MGSSNASLIMTLVNSIIGVSILAMPFCYKQCGILLASLILIFSNLMTRLSCHYLLKSAIMTRRRTFELLAFHALGPAGKTLVEISIILLMIGTCIAFFVVMGDLSPPIIGSFLELKMTSALRPAVLLGLALFVVLPLGLLRNVDSLSSICTASFLFYLFLVFKVFIECTNNLFSGSWMDEVDFWRPAGILQCLPIFSMALSCQTQLLEVFDSAPNGTLDRMNFIVKSAVNLCTALYISVGFFGYIAYYKESFSGNLLMSFSESYFSVFIKLGFVLSVAVTFPLVIFPCRASLHSLLFKKAHVPHYELVTGGGNHIPEAQFKCITFFIITVSLIVGLLAPNIEIVLGLLGSTIGVIICFLCPPILFICISSKATTEKVLAQFLCAFGLFIMIMGTYANLYLTDPGNDVEMQNWKPVDQDIVKVPIDAQMKQISQKVDLPIKIEDTLAVDAAKKPPALEKAPEAIAVAKKHEPAEDAPKDDKRVEPPIPEAPPRSLETAEQQAAAENVKSKHVEPPIPVAPLADNNKEPAPKKVSNDESKRVELPAPVDSAAVNKDAAAASPSSKPLASPLPPKDSIKPDAGSAIETAKKEPPLPLPVAQKSLSNGEKRLLNEQKEIIQKMRGAKNPNAKLPAASTAEKKVDGKKEPSLEKRAPQSVVGEVKKIDTAPVDKNEVPLEQKKMPLPLLVHSNAKGEDNSHAVEPPKREILQNVAPDREKRDLYYVSEGYEQNQPMTAASNANASLKAATELKPASVDHISVAKQTDPAADENLTCEKDSKSKTANTDAKVVSQELAPDSKSKSADESVVEKMQEEPERFKARERVDLMKDDVSQQILVSRSNEHQGSATAADDNKSDGLVIAPSKLSDPVVRLPENVPVDDKLKPVLLDAMKPMSRELKTVEDKAETNNKKK</sequence>
<dbReference type="GO" id="GO:0015179">
    <property type="term" value="F:L-amino acid transmembrane transporter activity"/>
    <property type="evidence" value="ECO:0007669"/>
    <property type="project" value="TreeGrafter"/>
</dbReference>
<evidence type="ECO:0000313" key="10">
    <source>
        <dbReference type="EMBL" id="KAK7590074.1"/>
    </source>
</evidence>
<evidence type="ECO:0000256" key="1">
    <source>
        <dbReference type="ARBA" id="ARBA00004141"/>
    </source>
</evidence>
<keyword evidence="4" id="KW-0029">Amino-acid transport</keyword>
<feature type="compositionally biased region" description="Polar residues" evidence="7">
    <location>
        <begin position="834"/>
        <end position="844"/>
    </location>
</feature>
<evidence type="ECO:0000256" key="5">
    <source>
        <dbReference type="ARBA" id="ARBA00022989"/>
    </source>
</evidence>
<feature type="compositionally biased region" description="Basic and acidic residues" evidence="7">
    <location>
        <begin position="793"/>
        <end position="818"/>
    </location>
</feature>
<gene>
    <name evidence="10" type="ORF">V9T40_001687</name>
</gene>
<keyword evidence="11" id="KW-1185">Reference proteome</keyword>
<keyword evidence="2" id="KW-0813">Transport</keyword>
<evidence type="ECO:0000256" key="2">
    <source>
        <dbReference type="ARBA" id="ARBA00022448"/>
    </source>
</evidence>
<reference evidence="10 11" key="1">
    <citation type="submission" date="2024-03" db="EMBL/GenBank/DDBJ databases">
        <title>Adaptation during the transition from Ophiocordyceps entomopathogen to insect associate is accompanied by gene loss and intensified selection.</title>
        <authorList>
            <person name="Ward C.M."/>
            <person name="Onetto C.A."/>
            <person name="Borneman A.R."/>
        </authorList>
    </citation>
    <scope>NUCLEOTIDE SEQUENCE [LARGE SCALE GENOMIC DNA]</scope>
    <source>
        <strain evidence="10">AWRI1</strain>
        <tissue evidence="10">Single Adult Female</tissue>
    </source>
</reference>
<feature type="transmembrane region" description="Helical" evidence="8">
    <location>
        <begin position="32"/>
        <end position="55"/>
    </location>
</feature>
<feature type="transmembrane region" description="Helical" evidence="8">
    <location>
        <begin position="267"/>
        <end position="288"/>
    </location>
</feature>
<feature type="compositionally biased region" description="Basic and acidic residues" evidence="7">
    <location>
        <begin position="635"/>
        <end position="651"/>
    </location>
</feature>
<name>A0AAN9Y3E6_9HEMI</name>
<feature type="compositionally biased region" description="Low complexity" evidence="7">
    <location>
        <begin position="546"/>
        <end position="566"/>
    </location>
</feature>
<feature type="domain" description="Amino acid transporter transmembrane" evidence="9">
    <location>
        <begin position="2"/>
        <end position="396"/>
    </location>
</feature>
<feature type="compositionally biased region" description="Basic and acidic residues" evidence="7">
    <location>
        <begin position="604"/>
        <end position="617"/>
    </location>
</feature>